<dbReference type="Pfam" id="PF00790">
    <property type="entry name" value="VHS"/>
    <property type="match status" value="1"/>
</dbReference>
<accession>A0A642V475</accession>
<name>A0A642V475_9ASCO</name>
<dbReference type="GO" id="GO:0007034">
    <property type="term" value="P:vacuolar transport"/>
    <property type="evidence" value="ECO:0007669"/>
    <property type="project" value="UniProtKB-ARBA"/>
</dbReference>
<dbReference type="InterPro" id="IPR008942">
    <property type="entry name" value="ENTH_VHS"/>
</dbReference>
<dbReference type="OrthoDB" id="10068368at2759"/>
<dbReference type="Proteomes" id="UP000761534">
    <property type="component" value="Unassembled WGS sequence"/>
</dbReference>
<proteinExistence type="predicted"/>
<dbReference type="Pfam" id="PF03127">
    <property type="entry name" value="GAT"/>
    <property type="match status" value="1"/>
</dbReference>
<protein>
    <submittedName>
        <fullName evidence="6">Uncharacterized protein</fullName>
    </submittedName>
</protein>
<evidence type="ECO:0000259" key="4">
    <source>
        <dbReference type="PROSITE" id="PS50179"/>
    </source>
</evidence>
<evidence type="ECO:0000313" key="7">
    <source>
        <dbReference type="Proteomes" id="UP000761534"/>
    </source>
</evidence>
<dbReference type="PANTHER" id="PTHR47789">
    <property type="entry name" value="LAS SEVENTEEN-BINDING PROTEIN 5"/>
    <property type="match status" value="1"/>
</dbReference>
<dbReference type="GO" id="GO:0043130">
    <property type="term" value="F:ubiquitin binding"/>
    <property type="evidence" value="ECO:0007669"/>
    <property type="project" value="InterPro"/>
</dbReference>
<evidence type="ECO:0000256" key="1">
    <source>
        <dbReference type="ARBA" id="ARBA00022448"/>
    </source>
</evidence>
<dbReference type="GO" id="GO:0015031">
    <property type="term" value="P:protein transport"/>
    <property type="evidence" value="ECO:0007669"/>
    <property type="project" value="UniProtKB-KW"/>
</dbReference>
<dbReference type="VEuPathDB" id="FungiDB:TRICI_004987"/>
<keyword evidence="7" id="KW-1185">Reference proteome</keyword>
<dbReference type="SUPFAM" id="SSF48464">
    <property type="entry name" value="ENTH/VHS domain"/>
    <property type="match status" value="1"/>
</dbReference>
<dbReference type="InterPro" id="IPR004152">
    <property type="entry name" value="GAT_dom"/>
</dbReference>
<feature type="domain" description="GAT" evidence="5">
    <location>
        <begin position="199"/>
        <end position="287"/>
    </location>
</feature>
<sequence length="347" mass="39629">MGFLSDKPHTAVTTTIEQLTSDKYDEEDVADVVELLDIITIQPTGPTEAARALRKKLKYGSMHKQLRALTLLDALVQNGGPDLYPLYNDEQLLERLRVASMESLTEPRVKKKLQGLFLLWSRELSGKKGFERLAELYRQLPKRRVHEAKKQELYNDDEPSSSSSRVRSRSSPPPPPKPARPGAGKSKSVKGKRRIDMTKEKPAINKSIAEASTAATNLSNALKLVNRETELSTENEHATECFDRCRKLRRQILKYIHNVESEEYIGSLIHANEELIQALRQYDAMSRPPEEDSDSDDWRIESKVRHLNVSDDDYTDSEPEEEHNPDNPFDDSHMITHTPVYEKPQPF</sequence>
<dbReference type="AlphaFoldDB" id="A0A642V475"/>
<keyword evidence="2" id="KW-0653">Protein transport</keyword>
<dbReference type="PANTHER" id="PTHR47789:SF1">
    <property type="entry name" value="LAS SEVENTEEN-BINDING PROTEIN 5"/>
    <property type="match status" value="1"/>
</dbReference>
<evidence type="ECO:0000313" key="6">
    <source>
        <dbReference type="EMBL" id="KAA8907408.1"/>
    </source>
</evidence>
<dbReference type="InterPro" id="IPR002014">
    <property type="entry name" value="VHS_dom"/>
</dbReference>
<feature type="region of interest" description="Disordered" evidence="3">
    <location>
        <begin position="147"/>
        <end position="206"/>
    </location>
</feature>
<dbReference type="Gene3D" id="1.20.58.160">
    <property type="match status" value="1"/>
</dbReference>
<dbReference type="InterPro" id="IPR044103">
    <property type="entry name" value="GAT_LSB5"/>
</dbReference>
<dbReference type="Gene3D" id="1.25.40.90">
    <property type="match status" value="1"/>
</dbReference>
<dbReference type="GO" id="GO:0030479">
    <property type="term" value="C:actin cortical patch"/>
    <property type="evidence" value="ECO:0007669"/>
    <property type="project" value="TreeGrafter"/>
</dbReference>
<feature type="compositionally biased region" description="Acidic residues" evidence="3">
    <location>
        <begin position="310"/>
        <end position="321"/>
    </location>
</feature>
<evidence type="ECO:0000259" key="5">
    <source>
        <dbReference type="PROSITE" id="PS50909"/>
    </source>
</evidence>
<comment type="caution">
    <text evidence="6">The sequence shown here is derived from an EMBL/GenBank/DDBJ whole genome shotgun (WGS) entry which is preliminary data.</text>
</comment>
<dbReference type="InterPro" id="IPR045007">
    <property type="entry name" value="LSB5"/>
</dbReference>
<feature type="compositionally biased region" description="Basic and acidic residues" evidence="3">
    <location>
        <begin position="322"/>
        <end position="334"/>
    </location>
</feature>
<gene>
    <name evidence="6" type="ORF">TRICI_004987</name>
</gene>
<dbReference type="PROSITE" id="PS50179">
    <property type="entry name" value="VHS"/>
    <property type="match status" value="1"/>
</dbReference>
<dbReference type="SMART" id="SM00288">
    <property type="entry name" value="VHS"/>
    <property type="match status" value="1"/>
</dbReference>
<feature type="region of interest" description="Disordered" evidence="3">
    <location>
        <begin position="285"/>
        <end position="347"/>
    </location>
</feature>
<dbReference type="GO" id="GO:0007015">
    <property type="term" value="P:actin filament organization"/>
    <property type="evidence" value="ECO:0007669"/>
    <property type="project" value="InterPro"/>
</dbReference>
<dbReference type="GO" id="GO:0035091">
    <property type="term" value="F:phosphatidylinositol binding"/>
    <property type="evidence" value="ECO:0007669"/>
    <property type="project" value="InterPro"/>
</dbReference>
<dbReference type="SUPFAM" id="SSF89009">
    <property type="entry name" value="GAT-like domain"/>
    <property type="match status" value="1"/>
</dbReference>
<feature type="domain" description="VHS" evidence="4">
    <location>
        <begin position="19"/>
        <end position="148"/>
    </location>
</feature>
<dbReference type="GO" id="GO:0006897">
    <property type="term" value="P:endocytosis"/>
    <property type="evidence" value="ECO:0007669"/>
    <property type="project" value="InterPro"/>
</dbReference>
<reference evidence="6" key="1">
    <citation type="journal article" date="2019" name="G3 (Bethesda)">
        <title>Genome Assemblies of Two Rare Opportunistic Yeast Pathogens: Diutina rugosa (syn. Candida rugosa) and Trichomonascus ciferrii (syn. Candida ciferrii).</title>
        <authorList>
            <person name="Mixao V."/>
            <person name="Saus E."/>
            <person name="Hansen A.P."/>
            <person name="Lass-Florl C."/>
            <person name="Gabaldon T."/>
        </authorList>
    </citation>
    <scope>NUCLEOTIDE SEQUENCE</scope>
    <source>
        <strain evidence="6">CBS 4856</strain>
    </source>
</reference>
<organism evidence="6 7">
    <name type="scientific">Trichomonascus ciferrii</name>
    <dbReference type="NCBI Taxonomy" id="44093"/>
    <lineage>
        <taxon>Eukaryota</taxon>
        <taxon>Fungi</taxon>
        <taxon>Dikarya</taxon>
        <taxon>Ascomycota</taxon>
        <taxon>Saccharomycotina</taxon>
        <taxon>Dipodascomycetes</taxon>
        <taxon>Dipodascales</taxon>
        <taxon>Trichomonascaceae</taxon>
        <taxon>Trichomonascus</taxon>
        <taxon>Trichomonascus ciferrii complex</taxon>
    </lineage>
</organism>
<dbReference type="EMBL" id="SWFS01000380">
    <property type="protein sequence ID" value="KAA8907408.1"/>
    <property type="molecule type" value="Genomic_DNA"/>
</dbReference>
<dbReference type="InterPro" id="IPR038425">
    <property type="entry name" value="GAT_sf"/>
</dbReference>
<keyword evidence="1" id="KW-0813">Transport</keyword>
<dbReference type="PROSITE" id="PS50909">
    <property type="entry name" value="GAT"/>
    <property type="match status" value="1"/>
</dbReference>
<evidence type="ECO:0000256" key="3">
    <source>
        <dbReference type="SAM" id="MobiDB-lite"/>
    </source>
</evidence>
<dbReference type="CDD" id="cd14232">
    <property type="entry name" value="GAT_LSB5"/>
    <property type="match status" value="1"/>
</dbReference>
<dbReference type="CDD" id="cd16980">
    <property type="entry name" value="VHS_Lsb5"/>
    <property type="match status" value="1"/>
</dbReference>
<dbReference type="GO" id="GO:0051666">
    <property type="term" value="P:actin cortical patch localization"/>
    <property type="evidence" value="ECO:0007669"/>
    <property type="project" value="TreeGrafter"/>
</dbReference>
<evidence type="ECO:0000256" key="2">
    <source>
        <dbReference type="ARBA" id="ARBA00022927"/>
    </source>
</evidence>
<feature type="compositionally biased region" description="Basic and acidic residues" evidence="3">
    <location>
        <begin position="194"/>
        <end position="203"/>
    </location>
</feature>